<geneLocation type="plasmid" evidence="2">
    <name>psmr5</name>
</geneLocation>
<gene>
    <name evidence="1" type="ORF">MARSALSMR5_04193</name>
</gene>
<dbReference type="AlphaFoldDB" id="A0A1W6KFN7"/>
<protein>
    <submittedName>
        <fullName evidence="1">Uncharacterized protein</fullName>
    </submittedName>
</protein>
<accession>A0A1W6KFN7</accession>
<evidence type="ECO:0000313" key="2">
    <source>
        <dbReference type="Proteomes" id="UP000193100"/>
    </source>
</evidence>
<sequence>MPSEAAALYQLPVSSPDPFEFTSEVDDLLNRAREVMGSPGKPDAHHHLQISTGLSSGLVGMSNRLEGPMRQWVDLTVNMDGMEPGAPAPER</sequence>
<organism evidence="1 2">
    <name type="scientific">Marinobacter salarius</name>
    <dbReference type="NCBI Taxonomy" id="1420917"/>
    <lineage>
        <taxon>Bacteria</taxon>
        <taxon>Pseudomonadati</taxon>
        <taxon>Pseudomonadota</taxon>
        <taxon>Gammaproteobacteria</taxon>
        <taxon>Pseudomonadales</taxon>
        <taxon>Marinobacteraceae</taxon>
        <taxon>Marinobacter</taxon>
    </lineage>
</organism>
<proteinExistence type="predicted"/>
<dbReference type="RefSeq" id="WP_085682175.1">
    <property type="nucleotide sequence ID" value="NZ_CP020932.1"/>
</dbReference>
<reference evidence="1 2" key="1">
    <citation type="submission" date="2017-04" db="EMBL/GenBank/DDBJ databases">
        <title>Genome Sequence of Marinobacter salarius strain SMR5 Isolated from a culture of the Diatom Skeletonema marinoi.</title>
        <authorList>
            <person name="Topel M."/>
            <person name="Pinder M.I.M."/>
            <person name="Johansson O.N."/>
            <person name="Kourtchenko O."/>
            <person name="Godhe A."/>
            <person name="Clarke A.K."/>
        </authorList>
    </citation>
    <scope>NUCLEOTIDE SEQUENCE [LARGE SCALE GENOMIC DNA]</scope>
    <source>
        <strain evidence="1 2">SMR5</strain>
        <plasmid evidence="2">Plasmid psmr5</plasmid>
    </source>
</reference>
<name>A0A1W6KFN7_9GAMM</name>
<evidence type="ECO:0000313" key="1">
    <source>
        <dbReference type="EMBL" id="ARM86213.1"/>
    </source>
</evidence>
<dbReference type="Proteomes" id="UP000193100">
    <property type="component" value="Plasmid pSMR5"/>
</dbReference>
<dbReference type="GeneID" id="77258093"/>
<keyword evidence="1" id="KW-0614">Plasmid</keyword>
<dbReference type="EMBL" id="CP020932">
    <property type="protein sequence ID" value="ARM86213.1"/>
    <property type="molecule type" value="Genomic_DNA"/>
</dbReference>